<reference evidence="2" key="1">
    <citation type="submission" date="2021-01" db="EMBL/GenBank/DDBJ databases">
        <authorList>
            <person name="Corre E."/>
            <person name="Pelletier E."/>
            <person name="Niang G."/>
            <person name="Scheremetjew M."/>
            <person name="Finn R."/>
            <person name="Kale V."/>
            <person name="Holt S."/>
            <person name="Cochrane G."/>
            <person name="Meng A."/>
            <person name="Brown T."/>
            <person name="Cohen L."/>
        </authorList>
    </citation>
    <scope>NUCLEOTIDE SEQUENCE</scope>
    <source>
        <strain evidence="2">CCMP127</strain>
    </source>
</reference>
<feature type="signal peptide" evidence="1">
    <location>
        <begin position="1"/>
        <end position="19"/>
    </location>
</feature>
<gene>
    <name evidence="2" type="ORF">ACOF00016_LOCUS15448</name>
</gene>
<dbReference type="EMBL" id="HBIM01020622">
    <property type="protein sequence ID" value="CAE0418578.1"/>
    <property type="molecule type" value="Transcribed_RNA"/>
</dbReference>
<feature type="chain" id="PRO_5030857295" description="Subtilisin" evidence="1">
    <location>
        <begin position="20"/>
        <end position="227"/>
    </location>
</feature>
<dbReference type="AlphaFoldDB" id="A0A7S3PCH1"/>
<organism evidence="2">
    <name type="scientific">Amphora coffeiformis</name>
    <dbReference type="NCBI Taxonomy" id="265554"/>
    <lineage>
        <taxon>Eukaryota</taxon>
        <taxon>Sar</taxon>
        <taxon>Stramenopiles</taxon>
        <taxon>Ochrophyta</taxon>
        <taxon>Bacillariophyta</taxon>
        <taxon>Bacillariophyceae</taxon>
        <taxon>Bacillariophycidae</taxon>
        <taxon>Thalassiophysales</taxon>
        <taxon>Catenulaceae</taxon>
        <taxon>Amphora</taxon>
    </lineage>
</organism>
<evidence type="ECO:0008006" key="3">
    <source>
        <dbReference type="Google" id="ProtNLM"/>
    </source>
</evidence>
<accession>A0A7S3PCH1</accession>
<protein>
    <recommendedName>
        <fullName evidence="3">Subtilisin</fullName>
    </recommendedName>
</protein>
<proteinExistence type="predicted"/>
<name>A0A7S3PCH1_9STRA</name>
<sequence>MLQLFLILLIPYCWIVVHAEPPSNDVCENAIVVGADNDTTNDSPPSDDDVVLLLEQTIAGSTVEALHDGLNLCGENLITSPGLWYQIVGPDDADFVAHVSTCTATTTFDTALTVYQVTAAAADDTNTNTACARLQCLDGRDDDAECDAGSVQHSTVAWQATAGTSYYVLVHGSEANHTGEFGLRVTLTKPLSTPTGNGSAALRTRMGGWMSCLLWALVAMNGMTLFW</sequence>
<keyword evidence="1" id="KW-0732">Signal</keyword>
<evidence type="ECO:0000256" key="1">
    <source>
        <dbReference type="SAM" id="SignalP"/>
    </source>
</evidence>
<evidence type="ECO:0000313" key="2">
    <source>
        <dbReference type="EMBL" id="CAE0418578.1"/>
    </source>
</evidence>